<dbReference type="Proteomes" id="UP000187185">
    <property type="component" value="Chromosome"/>
</dbReference>
<dbReference type="KEGG" id="maur:BOH66_14875"/>
<accession>A0A1P8UBC9</accession>
<dbReference type="AlphaFoldDB" id="A0A1P8UBC9"/>
<dbReference type="EMBL" id="CP018762">
    <property type="protein sequence ID" value="APZ35385.1"/>
    <property type="molecule type" value="Genomic_DNA"/>
</dbReference>
<feature type="domain" description="ABC transporter" evidence="3">
    <location>
        <begin position="6"/>
        <end position="248"/>
    </location>
</feature>
<protein>
    <submittedName>
        <fullName evidence="4">Sugar ABC transporter ATP-binding protein</fullName>
    </submittedName>
</protein>
<dbReference type="RefSeq" id="WP_076691754.1">
    <property type="nucleotide sequence ID" value="NZ_CP018762.1"/>
</dbReference>
<dbReference type="Gene3D" id="3.40.50.300">
    <property type="entry name" value="P-loop containing nucleotide triphosphate hydrolases"/>
    <property type="match status" value="1"/>
</dbReference>
<dbReference type="OrthoDB" id="7875923at2"/>
<dbReference type="CDD" id="cd03216">
    <property type="entry name" value="ABC_Carb_Monos_I"/>
    <property type="match status" value="1"/>
</dbReference>
<dbReference type="STRING" id="36805.BOH66_14875"/>
<proteinExistence type="predicted"/>
<keyword evidence="2 4" id="KW-0067">ATP-binding</keyword>
<name>A0A1P8UBC9_9MICO</name>
<sequence length="263" mass="28068">MVIPVLEAKGVVKSFGSVQALRGADFAVNEGEIVALVGDNGAGKSTLIKTLAGVITPDQGEVLFDGTPVHPHTPERLRELGVETVYQDLALAPTLDPTENLFLGREVRRPGLLGALGFIDRKTMRATSADLFRDLGVRIQDVTSEVSRMSGGQRQGIAVARAAAWASRVIFLDEPTAALGVVQTRNVLDLVRRIRDSGIGVVLISHNMPDVFSVSDRIDVLRLGSRVAQFTTATTRPDQVISAMTGADVAGFQDDGPQTKEEG</sequence>
<organism evidence="4 5">
    <name type="scientific">Microbacterium aurum</name>
    <dbReference type="NCBI Taxonomy" id="36805"/>
    <lineage>
        <taxon>Bacteria</taxon>
        <taxon>Bacillati</taxon>
        <taxon>Actinomycetota</taxon>
        <taxon>Actinomycetes</taxon>
        <taxon>Micrococcales</taxon>
        <taxon>Microbacteriaceae</taxon>
        <taxon>Microbacterium</taxon>
    </lineage>
</organism>
<keyword evidence="5" id="KW-1185">Reference proteome</keyword>
<dbReference type="PROSITE" id="PS50893">
    <property type="entry name" value="ABC_TRANSPORTER_2"/>
    <property type="match status" value="1"/>
</dbReference>
<dbReference type="InterPro" id="IPR050107">
    <property type="entry name" value="ABC_carbohydrate_import_ATPase"/>
</dbReference>
<gene>
    <name evidence="4" type="ORF">BOH66_14875</name>
</gene>
<dbReference type="InterPro" id="IPR027417">
    <property type="entry name" value="P-loop_NTPase"/>
</dbReference>
<dbReference type="SMART" id="SM00382">
    <property type="entry name" value="AAA"/>
    <property type="match status" value="1"/>
</dbReference>
<dbReference type="InterPro" id="IPR003593">
    <property type="entry name" value="AAA+_ATPase"/>
</dbReference>
<dbReference type="PANTHER" id="PTHR43790">
    <property type="entry name" value="CARBOHYDRATE TRANSPORT ATP-BINDING PROTEIN MG119-RELATED"/>
    <property type="match status" value="1"/>
</dbReference>
<evidence type="ECO:0000256" key="2">
    <source>
        <dbReference type="ARBA" id="ARBA00022840"/>
    </source>
</evidence>
<evidence type="ECO:0000256" key="1">
    <source>
        <dbReference type="ARBA" id="ARBA00022741"/>
    </source>
</evidence>
<dbReference type="InterPro" id="IPR003439">
    <property type="entry name" value="ABC_transporter-like_ATP-bd"/>
</dbReference>
<dbReference type="GO" id="GO:0005524">
    <property type="term" value="F:ATP binding"/>
    <property type="evidence" value="ECO:0007669"/>
    <property type="project" value="UniProtKB-KW"/>
</dbReference>
<reference evidence="4 5" key="1">
    <citation type="submission" date="2016-12" db="EMBL/GenBank/DDBJ databases">
        <title>Complete genome sequence of Microbacterium aurum KACC 15219.</title>
        <authorList>
            <person name="Jung Y."/>
            <person name="Shin J.-H."/>
            <person name="Lee Y.-J."/>
            <person name="Yi H."/>
            <person name="Bahn Y.-S."/>
            <person name="Kim J.F."/>
            <person name="Lee D.-W."/>
        </authorList>
    </citation>
    <scope>NUCLEOTIDE SEQUENCE [LARGE SCALE GENOMIC DNA]</scope>
    <source>
        <strain evidence="4 5">KACC 15219</strain>
    </source>
</reference>
<keyword evidence="1" id="KW-0547">Nucleotide-binding</keyword>
<dbReference type="SUPFAM" id="SSF52540">
    <property type="entry name" value="P-loop containing nucleoside triphosphate hydrolases"/>
    <property type="match status" value="1"/>
</dbReference>
<evidence type="ECO:0000313" key="5">
    <source>
        <dbReference type="Proteomes" id="UP000187185"/>
    </source>
</evidence>
<evidence type="ECO:0000259" key="3">
    <source>
        <dbReference type="PROSITE" id="PS50893"/>
    </source>
</evidence>
<dbReference type="Pfam" id="PF00005">
    <property type="entry name" value="ABC_tran"/>
    <property type="match status" value="1"/>
</dbReference>
<evidence type="ECO:0000313" key="4">
    <source>
        <dbReference type="EMBL" id="APZ35385.1"/>
    </source>
</evidence>
<dbReference type="GO" id="GO:0016887">
    <property type="term" value="F:ATP hydrolysis activity"/>
    <property type="evidence" value="ECO:0007669"/>
    <property type="project" value="InterPro"/>
</dbReference>
<dbReference type="PANTHER" id="PTHR43790:SF8">
    <property type="entry name" value="SUGAR ABC TRANSPORTER ATP-BINDING PROTEIN"/>
    <property type="match status" value="1"/>
</dbReference>